<keyword evidence="2" id="KW-1185">Reference proteome</keyword>
<dbReference type="GO" id="GO:0006508">
    <property type="term" value="P:proteolysis"/>
    <property type="evidence" value="ECO:0007669"/>
    <property type="project" value="UniProtKB-KW"/>
</dbReference>
<comment type="caution">
    <text evidence="1">The sequence shown here is derived from an EMBL/GenBank/DDBJ whole genome shotgun (WGS) entry which is preliminary data.</text>
</comment>
<dbReference type="Proteomes" id="UP000419144">
    <property type="component" value="Unassembled WGS sequence"/>
</dbReference>
<dbReference type="GO" id="GO:0008233">
    <property type="term" value="F:peptidase activity"/>
    <property type="evidence" value="ECO:0007669"/>
    <property type="project" value="UniProtKB-KW"/>
</dbReference>
<dbReference type="VEuPathDB" id="TriTrypDB:LtaPh_2515400"/>
<protein>
    <submittedName>
        <fullName evidence="1">Calpain family cysteine protease-like protein</fullName>
    </submittedName>
</protein>
<evidence type="ECO:0000313" key="2">
    <source>
        <dbReference type="Proteomes" id="UP000419144"/>
    </source>
</evidence>
<accession>A0A640KJ47</accession>
<dbReference type="EMBL" id="BLBS01000034">
    <property type="protein sequence ID" value="GET89251.1"/>
    <property type="molecule type" value="Genomic_DNA"/>
</dbReference>
<gene>
    <name evidence="1" type="ORF">LtaPh_2515400</name>
</gene>
<name>A0A640KJ47_LEITA</name>
<reference evidence="1" key="1">
    <citation type="submission" date="2019-11" db="EMBL/GenBank/DDBJ databases">
        <title>Leishmania tarentolae CDS.</title>
        <authorList>
            <person name="Goto Y."/>
            <person name="Yamagishi J."/>
        </authorList>
    </citation>
    <scope>NUCLEOTIDE SEQUENCE [LARGE SCALE GENOMIC DNA]</scope>
    <source>
        <strain evidence="1">Parrot Tar II</strain>
    </source>
</reference>
<evidence type="ECO:0000313" key="1">
    <source>
        <dbReference type="EMBL" id="GET89251.1"/>
    </source>
</evidence>
<proteinExistence type="predicted"/>
<sequence length="92" mass="10000">MASLNNHSVFKSVALSNASTLTSATTLYQVKDGNNDFRTYLSNNLHKGKKQSNAEFVLVMWTVDVVHTSMCSVDWCSSISSSASKDMCACLA</sequence>
<dbReference type="AlphaFoldDB" id="A0A640KJ47"/>
<organism evidence="1 2">
    <name type="scientific">Leishmania tarentolae</name>
    <name type="common">Sauroleishmania tarentolae</name>
    <dbReference type="NCBI Taxonomy" id="5689"/>
    <lineage>
        <taxon>Eukaryota</taxon>
        <taxon>Discoba</taxon>
        <taxon>Euglenozoa</taxon>
        <taxon>Kinetoplastea</taxon>
        <taxon>Metakinetoplastina</taxon>
        <taxon>Trypanosomatida</taxon>
        <taxon>Trypanosomatidae</taxon>
        <taxon>Leishmaniinae</taxon>
        <taxon>Leishmania</taxon>
        <taxon>lizard Leishmania</taxon>
    </lineage>
</organism>